<sequence length="130" mass="14659">MGGDNGNDDIPEIVEYQRRRHLLYCLCLSSTPLPLAGVADQLTVWETGDPPDDRPDGRLRIYMSLYHDHLPPLVEADVVDYRQEADTVDWATDPPRNRVEAVLERHLTADIGDLLQAETETFDDGSDETP</sequence>
<dbReference type="Proteomes" id="UP000605784">
    <property type="component" value="Unassembled WGS sequence"/>
</dbReference>
<reference evidence="2" key="1">
    <citation type="journal article" date="2014" name="Int. J. Syst. Evol. Microbiol.">
        <title>Complete genome sequence of Corynebacterium casei LMG S-19264T (=DSM 44701T), isolated from a smear-ripened cheese.</title>
        <authorList>
            <consortium name="US DOE Joint Genome Institute (JGI-PGF)"/>
            <person name="Walter F."/>
            <person name="Albersmeier A."/>
            <person name="Kalinowski J."/>
            <person name="Ruckert C."/>
        </authorList>
    </citation>
    <scope>NUCLEOTIDE SEQUENCE</scope>
    <source>
        <strain evidence="2">JCM 17820</strain>
    </source>
</reference>
<proteinExistence type="predicted"/>
<name>A0A830GNI5_9EURY</name>
<dbReference type="Pfam" id="PF24035">
    <property type="entry name" value="DUF7344"/>
    <property type="match status" value="1"/>
</dbReference>
<evidence type="ECO:0000313" key="2">
    <source>
        <dbReference type="EMBL" id="GGO00265.1"/>
    </source>
</evidence>
<dbReference type="InterPro" id="IPR055768">
    <property type="entry name" value="DUF7344"/>
</dbReference>
<keyword evidence="3" id="KW-1185">Reference proteome</keyword>
<reference evidence="2" key="2">
    <citation type="submission" date="2020-09" db="EMBL/GenBank/DDBJ databases">
        <authorList>
            <person name="Sun Q."/>
            <person name="Ohkuma M."/>
        </authorList>
    </citation>
    <scope>NUCLEOTIDE SEQUENCE</scope>
    <source>
        <strain evidence="2">JCM 17820</strain>
    </source>
</reference>
<dbReference type="EMBL" id="BMOU01000006">
    <property type="protein sequence ID" value="GGO00265.1"/>
    <property type="molecule type" value="Genomic_DNA"/>
</dbReference>
<evidence type="ECO:0000313" key="3">
    <source>
        <dbReference type="Proteomes" id="UP000605784"/>
    </source>
</evidence>
<dbReference type="AlphaFoldDB" id="A0A830GNI5"/>
<feature type="domain" description="DUF7344" evidence="1">
    <location>
        <begin position="13"/>
        <end position="88"/>
    </location>
</feature>
<gene>
    <name evidence="2" type="ORF">GCM10009030_32670</name>
</gene>
<organism evidence="2 3">
    <name type="scientific">Haloarcula pellucida</name>
    <dbReference type="NCBI Taxonomy" id="1427151"/>
    <lineage>
        <taxon>Archaea</taxon>
        <taxon>Methanobacteriati</taxon>
        <taxon>Methanobacteriota</taxon>
        <taxon>Stenosarchaea group</taxon>
        <taxon>Halobacteria</taxon>
        <taxon>Halobacteriales</taxon>
        <taxon>Haloarculaceae</taxon>
        <taxon>Haloarcula</taxon>
    </lineage>
</organism>
<accession>A0A830GNI5</accession>
<dbReference type="RefSeq" id="WP_189000567.1">
    <property type="nucleotide sequence ID" value="NZ_BMOU01000006.1"/>
</dbReference>
<protein>
    <recommendedName>
        <fullName evidence="1">DUF7344 domain-containing protein</fullName>
    </recommendedName>
</protein>
<comment type="caution">
    <text evidence="2">The sequence shown here is derived from an EMBL/GenBank/DDBJ whole genome shotgun (WGS) entry which is preliminary data.</text>
</comment>
<evidence type="ECO:0000259" key="1">
    <source>
        <dbReference type="Pfam" id="PF24035"/>
    </source>
</evidence>